<evidence type="ECO:0000259" key="3">
    <source>
        <dbReference type="Pfam" id="PF01557"/>
    </source>
</evidence>
<dbReference type="Gene3D" id="3.90.850.10">
    <property type="entry name" value="Fumarylacetoacetase-like, C-terminal domain"/>
    <property type="match status" value="1"/>
</dbReference>
<evidence type="ECO:0000313" key="5">
    <source>
        <dbReference type="Proteomes" id="UP000053841"/>
    </source>
</evidence>
<dbReference type="GO" id="GO:0050163">
    <property type="term" value="F:oxaloacetate tautomerase activity"/>
    <property type="evidence" value="ECO:0007669"/>
    <property type="project" value="UniProtKB-ARBA"/>
</dbReference>
<dbReference type="KEGG" id="bze:COCCADRAFT_38025"/>
<accession>W6Y2T7</accession>
<organism evidence="4 5">
    <name type="scientific">Cochliobolus carbonum (strain 26-R-13)</name>
    <name type="common">Maize leaf spot fungus</name>
    <name type="synonym">Bipolaris zeicola</name>
    <dbReference type="NCBI Taxonomy" id="930089"/>
    <lineage>
        <taxon>Eukaryota</taxon>
        <taxon>Fungi</taxon>
        <taxon>Dikarya</taxon>
        <taxon>Ascomycota</taxon>
        <taxon>Pezizomycotina</taxon>
        <taxon>Dothideomycetes</taxon>
        <taxon>Pleosporomycetidae</taxon>
        <taxon>Pleosporales</taxon>
        <taxon>Pleosporineae</taxon>
        <taxon>Pleosporaceae</taxon>
        <taxon>Bipolaris</taxon>
    </lineage>
</organism>
<dbReference type="Pfam" id="PF01557">
    <property type="entry name" value="FAA_hydrolase"/>
    <property type="match status" value="1"/>
</dbReference>
<dbReference type="GeneID" id="19148666"/>
<gene>
    <name evidence="4" type="ORF">COCCADRAFT_38025</name>
</gene>
<evidence type="ECO:0000256" key="2">
    <source>
        <dbReference type="ARBA" id="ARBA00022723"/>
    </source>
</evidence>
<proteinExistence type="inferred from homology"/>
<dbReference type="RefSeq" id="XP_007713736.1">
    <property type="nucleotide sequence ID" value="XM_007715546.1"/>
</dbReference>
<dbReference type="PANTHER" id="PTHR11820:SF100">
    <property type="entry name" value="FUMARYLACETOACETATE HYDROLASE FAMILY PROTEIN (AFU_ORTHOLOGUE AFUA_4G01490)"/>
    <property type="match status" value="1"/>
</dbReference>
<name>W6Y2T7_COCC2</name>
<dbReference type="AlphaFoldDB" id="W6Y2T7"/>
<dbReference type="Proteomes" id="UP000053841">
    <property type="component" value="Unassembled WGS sequence"/>
</dbReference>
<dbReference type="SUPFAM" id="SSF56529">
    <property type="entry name" value="FAH"/>
    <property type="match status" value="1"/>
</dbReference>
<dbReference type="eggNOG" id="KOG1535">
    <property type="taxonomic scope" value="Eukaryota"/>
</dbReference>
<dbReference type="EMBL" id="KI964646">
    <property type="protein sequence ID" value="EUC31930.1"/>
    <property type="molecule type" value="Genomic_DNA"/>
</dbReference>
<dbReference type="FunFam" id="3.90.850.10:FF:000002">
    <property type="entry name" value="2-hydroxyhepta-2,4-diene-1,7-dioate isomerase"/>
    <property type="match status" value="1"/>
</dbReference>
<dbReference type="OrthoDB" id="411064at2759"/>
<dbReference type="InterPro" id="IPR011234">
    <property type="entry name" value="Fumarylacetoacetase-like_C"/>
</dbReference>
<keyword evidence="5" id="KW-1185">Reference proteome</keyword>
<comment type="similarity">
    <text evidence="1">Belongs to the FAH family.</text>
</comment>
<dbReference type="GO" id="GO:0006107">
    <property type="term" value="P:oxaloacetate metabolic process"/>
    <property type="evidence" value="ECO:0007669"/>
    <property type="project" value="UniProtKB-ARBA"/>
</dbReference>
<dbReference type="GO" id="GO:0046872">
    <property type="term" value="F:metal ion binding"/>
    <property type="evidence" value="ECO:0007669"/>
    <property type="project" value="UniProtKB-KW"/>
</dbReference>
<dbReference type="InterPro" id="IPR036663">
    <property type="entry name" value="Fumarylacetoacetase_C_sf"/>
</dbReference>
<evidence type="ECO:0000313" key="4">
    <source>
        <dbReference type="EMBL" id="EUC31930.1"/>
    </source>
</evidence>
<dbReference type="HOGENOM" id="CLU_028458_2_1_1"/>
<reference evidence="4 5" key="1">
    <citation type="journal article" date="2013" name="PLoS Genet.">
        <title>Comparative genome structure, secondary metabolite, and effector coding capacity across Cochliobolus pathogens.</title>
        <authorList>
            <person name="Condon B.J."/>
            <person name="Leng Y."/>
            <person name="Wu D."/>
            <person name="Bushley K.E."/>
            <person name="Ohm R.A."/>
            <person name="Otillar R."/>
            <person name="Martin J."/>
            <person name="Schackwitz W."/>
            <person name="Grimwood J."/>
            <person name="MohdZainudin N."/>
            <person name="Xue C."/>
            <person name="Wang R."/>
            <person name="Manning V.A."/>
            <person name="Dhillon B."/>
            <person name="Tu Z.J."/>
            <person name="Steffenson B.J."/>
            <person name="Salamov A."/>
            <person name="Sun H."/>
            <person name="Lowry S."/>
            <person name="LaButti K."/>
            <person name="Han J."/>
            <person name="Copeland A."/>
            <person name="Lindquist E."/>
            <person name="Barry K."/>
            <person name="Schmutz J."/>
            <person name="Baker S.E."/>
            <person name="Ciuffetti L.M."/>
            <person name="Grigoriev I.V."/>
            <person name="Zhong S."/>
            <person name="Turgeon B.G."/>
        </authorList>
    </citation>
    <scope>NUCLEOTIDE SEQUENCE [LARGE SCALE GENOMIC DNA]</scope>
    <source>
        <strain evidence="4 5">26-R-13</strain>
    </source>
</reference>
<evidence type="ECO:0000256" key="1">
    <source>
        <dbReference type="ARBA" id="ARBA00010211"/>
    </source>
</evidence>
<protein>
    <recommendedName>
        <fullName evidence="3">Fumarylacetoacetase-like C-terminal domain-containing protein</fullName>
    </recommendedName>
</protein>
<feature type="domain" description="Fumarylacetoacetase-like C-terminal" evidence="3">
    <location>
        <begin position="77"/>
        <end position="282"/>
    </location>
</feature>
<sequence length="288" mass="31400">MEEPKARTLNQSRTASKKFSVLPAMSPNFQCLIRFKSSSGDTFYGELGTEIEATRDNLIGLDVPVLSPVPATPIFQCVVINYKTHIGEVGLSAGDYPVIFTKSSDALAGPYDEIPINDACKLIDYEAEPSFIIGKDCKNVKDRAEALSCILGYTCGNDVSSRFWQMPEGSGNQHGSAKLFDKFAPLGPTILHPSMVDEKLGLRIRTFVNGEVRQDARTTDLVFVAAEIICHLTRGTTLRKGTVVMTGTPGGVAAFMKPPKWSSDGDVVEIDIEGIGRMRNTMRLEKTS</sequence>
<dbReference type="PANTHER" id="PTHR11820">
    <property type="entry name" value="ACYLPYRUVASE"/>
    <property type="match status" value="1"/>
</dbReference>
<dbReference type="STRING" id="930089.W6Y2T7"/>
<keyword evidence="2" id="KW-0479">Metal-binding</keyword>